<dbReference type="EMBL" id="LXQA010484818">
    <property type="protein sequence ID" value="MCI54757.1"/>
    <property type="molecule type" value="Genomic_DNA"/>
</dbReference>
<evidence type="ECO:0000313" key="2">
    <source>
        <dbReference type="Proteomes" id="UP000265520"/>
    </source>
</evidence>
<comment type="caution">
    <text evidence="1">The sequence shown here is derived from an EMBL/GenBank/DDBJ whole genome shotgun (WGS) entry which is preliminary data.</text>
</comment>
<sequence length="43" mass="4562">MSTTSPGQTDDGKCKHLLLYVFCPSSPVQANGYGDGYSKYGGM</sequence>
<accession>A0A392T300</accession>
<protein>
    <submittedName>
        <fullName evidence="1">Uncharacterized protein</fullName>
    </submittedName>
</protein>
<dbReference type="Proteomes" id="UP000265520">
    <property type="component" value="Unassembled WGS sequence"/>
</dbReference>
<dbReference type="AlphaFoldDB" id="A0A392T300"/>
<feature type="non-terminal residue" evidence="1">
    <location>
        <position position="43"/>
    </location>
</feature>
<name>A0A392T300_9FABA</name>
<proteinExistence type="predicted"/>
<keyword evidence="2" id="KW-1185">Reference proteome</keyword>
<reference evidence="1 2" key="1">
    <citation type="journal article" date="2018" name="Front. Plant Sci.">
        <title>Red Clover (Trifolium pratense) and Zigzag Clover (T. medium) - A Picture of Genomic Similarities and Differences.</title>
        <authorList>
            <person name="Dluhosova J."/>
            <person name="Istvanek J."/>
            <person name="Nedelnik J."/>
            <person name="Repkova J."/>
        </authorList>
    </citation>
    <scope>NUCLEOTIDE SEQUENCE [LARGE SCALE GENOMIC DNA]</scope>
    <source>
        <strain evidence="2">cv. 10/8</strain>
        <tissue evidence="1">Leaf</tissue>
    </source>
</reference>
<evidence type="ECO:0000313" key="1">
    <source>
        <dbReference type="EMBL" id="MCI54757.1"/>
    </source>
</evidence>
<organism evidence="1 2">
    <name type="scientific">Trifolium medium</name>
    <dbReference type="NCBI Taxonomy" id="97028"/>
    <lineage>
        <taxon>Eukaryota</taxon>
        <taxon>Viridiplantae</taxon>
        <taxon>Streptophyta</taxon>
        <taxon>Embryophyta</taxon>
        <taxon>Tracheophyta</taxon>
        <taxon>Spermatophyta</taxon>
        <taxon>Magnoliopsida</taxon>
        <taxon>eudicotyledons</taxon>
        <taxon>Gunneridae</taxon>
        <taxon>Pentapetalae</taxon>
        <taxon>rosids</taxon>
        <taxon>fabids</taxon>
        <taxon>Fabales</taxon>
        <taxon>Fabaceae</taxon>
        <taxon>Papilionoideae</taxon>
        <taxon>50 kb inversion clade</taxon>
        <taxon>NPAAA clade</taxon>
        <taxon>Hologalegina</taxon>
        <taxon>IRL clade</taxon>
        <taxon>Trifolieae</taxon>
        <taxon>Trifolium</taxon>
    </lineage>
</organism>